<sequence>MAMAASPVTLGQGRFRRLRSMATALTFTDRRETEDIGFRSGIDAEKGKAAVGRRHGTKWSKSR</sequence>
<keyword evidence="2" id="KW-1185">Reference proteome</keyword>
<reference evidence="1" key="1">
    <citation type="journal article" date="2014" name="Int. J. Syst. Evol. Microbiol.">
        <title>Complete genome sequence of Corynebacterium casei LMG S-19264T (=DSM 44701T), isolated from a smear-ripened cheese.</title>
        <authorList>
            <consortium name="US DOE Joint Genome Institute (JGI-PGF)"/>
            <person name="Walter F."/>
            <person name="Albersmeier A."/>
            <person name="Kalinowski J."/>
            <person name="Ruckert C."/>
        </authorList>
    </citation>
    <scope>NUCLEOTIDE SEQUENCE</scope>
    <source>
        <strain evidence="1">CGMCC 1.12426</strain>
    </source>
</reference>
<dbReference type="AlphaFoldDB" id="A0A916WWX4"/>
<proteinExistence type="predicted"/>
<evidence type="ECO:0000313" key="1">
    <source>
        <dbReference type="EMBL" id="GGB36184.1"/>
    </source>
</evidence>
<evidence type="ECO:0000313" key="2">
    <source>
        <dbReference type="Proteomes" id="UP000605148"/>
    </source>
</evidence>
<name>A0A916WWX4_9HYPH</name>
<reference evidence="1" key="2">
    <citation type="submission" date="2020-09" db="EMBL/GenBank/DDBJ databases">
        <authorList>
            <person name="Sun Q."/>
            <person name="Zhou Y."/>
        </authorList>
    </citation>
    <scope>NUCLEOTIDE SEQUENCE</scope>
    <source>
        <strain evidence="1">CGMCC 1.12426</strain>
    </source>
</reference>
<organism evidence="1 2">
    <name type="scientific">Roseibium aquae</name>
    <dbReference type="NCBI Taxonomy" id="1323746"/>
    <lineage>
        <taxon>Bacteria</taxon>
        <taxon>Pseudomonadati</taxon>
        <taxon>Pseudomonadota</taxon>
        <taxon>Alphaproteobacteria</taxon>
        <taxon>Hyphomicrobiales</taxon>
        <taxon>Stappiaceae</taxon>
        <taxon>Roseibium</taxon>
    </lineage>
</organism>
<dbReference type="EMBL" id="BMFA01000001">
    <property type="protein sequence ID" value="GGB36184.1"/>
    <property type="molecule type" value="Genomic_DNA"/>
</dbReference>
<comment type="caution">
    <text evidence="1">The sequence shown here is derived from an EMBL/GenBank/DDBJ whole genome shotgun (WGS) entry which is preliminary data.</text>
</comment>
<protein>
    <submittedName>
        <fullName evidence="1">Uncharacterized protein</fullName>
    </submittedName>
</protein>
<gene>
    <name evidence="1" type="ORF">GCM10011316_05430</name>
</gene>
<dbReference type="Proteomes" id="UP000605148">
    <property type="component" value="Unassembled WGS sequence"/>
</dbReference>
<accession>A0A916WWX4</accession>